<gene>
    <name evidence="1" type="ORF">SAMN04488078_107821</name>
</gene>
<dbReference type="Proteomes" id="UP000198440">
    <property type="component" value="Unassembled WGS sequence"/>
</dbReference>
<sequence>MAAGRANARPTVFLAGFGEVWAGLCPACFADGNVSMIEGPLAAHCD</sequence>
<dbReference type="EMBL" id="FZON01000078">
    <property type="protein sequence ID" value="SNT25077.1"/>
    <property type="molecule type" value="Genomic_DNA"/>
</dbReference>
<name>A0A239L3B4_9RHOB</name>
<proteinExistence type="predicted"/>
<dbReference type="AlphaFoldDB" id="A0A239L3B4"/>
<protein>
    <submittedName>
        <fullName evidence="1">Uncharacterized protein</fullName>
    </submittedName>
</protein>
<evidence type="ECO:0000313" key="2">
    <source>
        <dbReference type="Proteomes" id="UP000198440"/>
    </source>
</evidence>
<evidence type="ECO:0000313" key="1">
    <source>
        <dbReference type="EMBL" id="SNT25077.1"/>
    </source>
</evidence>
<reference evidence="1 2" key="1">
    <citation type="submission" date="2017-06" db="EMBL/GenBank/DDBJ databases">
        <authorList>
            <person name="Kim H.J."/>
            <person name="Triplett B.A."/>
        </authorList>
    </citation>
    <scope>NUCLEOTIDE SEQUENCE [LARGE SCALE GENOMIC DNA]</scope>
    <source>
        <strain evidence="1 2">DSM 11445</strain>
    </source>
</reference>
<organism evidence="1 2">
    <name type="scientific">Antarctobacter heliothermus</name>
    <dbReference type="NCBI Taxonomy" id="74033"/>
    <lineage>
        <taxon>Bacteria</taxon>
        <taxon>Pseudomonadati</taxon>
        <taxon>Pseudomonadota</taxon>
        <taxon>Alphaproteobacteria</taxon>
        <taxon>Rhodobacterales</taxon>
        <taxon>Roseobacteraceae</taxon>
        <taxon>Antarctobacter</taxon>
    </lineage>
</organism>
<accession>A0A239L3B4</accession>